<dbReference type="EMBL" id="JAZHXI010000003">
    <property type="protein sequence ID" value="KAL2073935.1"/>
    <property type="molecule type" value="Genomic_DNA"/>
</dbReference>
<comment type="caution">
    <text evidence="2">The sequence shown here is derived from an EMBL/GenBank/DDBJ whole genome shotgun (WGS) entry which is preliminary data.</text>
</comment>
<feature type="domain" description="Amidase" evidence="1">
    <location>
        <begin position="29"/>
        <end position="442"/>
    </location>
</feature>
<accession>A0ABR4CVN4</accession>
<dbReference type="Pfam" id="PF01425">
    <property type="entry name" value="Amidase"/>
    <property type="match status" value="1"/>
</dbReference>
<reference evidence="2 3" key="1">
    <citation type="journal article" date="2024" name="Commun. Biol.">
        <title>Comparative genomic analysis of thermophilic fungi reveals convergent evolutionary adaptations and gene losses.</title>
        <authorList>
            <person name="Steindorff A.S."/>
            <person name="Aguilar-Pontes M.V."/>
            <person name="Robinson A.J."/>
            <person name="Andreopoulos B."/>
            <person name="LaButti K."/>
            <person name="Kuo A."/>
            <person name="Mondo S."/>
            <person name="Riley R."/>
            <person name="Otillar R."/>
            <person name="Haridas S."/>
            <person name="Lipzen A."/>
            <person name="Grimwood J."/>
            <person name="Schmutz J."/>
            <person name="Clum A."/>
            <person name="Reid I.D."/>
            <person name="Moisan M.C."/>
            <person name="Butler G."/>
            <person name="Nguyen T.T.M."/>
            <person name="Dewar K."/>
            <person name="Conant G."/>
            <person name="Drula E."/>
            <person name="Henrissat B."/>
            <person name="Hansel C."/>
            <person name="Singer S."/>
            <person name="Hutchinson M.I."/>
            <person name="de Vries R.P."/>
            <person name="Natvig D.O."/>
            <person name="Powell A.J."/>
            <person name="Tsang A."/>
            <person name="Grigoriev I.V."/>
        </authorList>
    </citation>
    <scope>NUCLEOTIDE SEQUENCE [LARGE SCALE GENOMIC DNA]</scope>
    <source>
        <strain evidence="2 3">CBS 494.80</strain>
    </source>
</reference>
<protein>
    <recommendedName>
        <fullName evidence="1">Amidase domain-containing protein</fullName>
    </recommendedName>
</protein>
<dbReference type="Gene3D" id="3.90.1300.10">
    <property type="entry name" value="Amidase signature (AS) domain"/>
    <property type="match status" value="1"/>
</dbReference>
<dbReference type="PANTHER" id="PTHR42678:SF34">
    <property type="entry name" value="OS04G0183300 PROTEIN"/>
    <property type="match status" value="1"/>
</dbReference>
<evidence type="ECO:0000313" key="2">
    <source>
        <dbReference type="EMBL" id="KAL2073935.1"/>
    </source>
</evidence>
<organism evidence="2 3">
    <name type="scientific">Oculimacula yallundae</name>
    <dbReference type="NCBI Taxonomy" id="86028"/>
    <lineage>
        <taxon>Eukaryota</taxon>
        <taxon>Fungi</taxon>
        <taxon>Dikarya</taxon>
        <taxon>Ascomycota</taxon>
        <taxon>Pezizomycotina</taxon>
        <taxon>Leotiomycetes</taxon>
        <taxon>Helotiales</taxon>
        <taxon>Ploettnerulaceae</taxon>
        <taxon>Oculimacula</taxon>
    </lineage>
</organism>
<dbReference type="SUPFAM" id="SSF75304">
    <property type="entry name" value="Amidase signature (AS) enzymes"/>
    <property type="match status" value="1"/>
</dbReference>
<evidence type="ECO:0000313" key="3">
    <source>
        <dbReference type="Proteomes" id="UP001595075"/>
    </source>
</evidence>
<name>A0ABR4CVN4_9HELO</name>
<dbReference type="InterPro" id="IPR036928">
    <property type="entry name" value="AS_sf"/>
</dbReference>
<proteinExistence type="predicted"/>
<dbReference type="InterPro" id="IPR023631">
    <property type="entry name" value="Amidase_dom"/>
</dbReference>
<dbReference type="PANTHER" id="PTHR42678">
    <property type="entry name" value="AMIDASE"/>
    <property type="match status" value="1"/>
</dbReference>
<sequence>MAANFNVLTATTQDIQDGYKEGSLTAVSVLQAYLAQIDHHESYLHAIIELAPRALLMETARKLDIERKSSGIRGPLYGIPILVKYNIDTHPDLGVESTTAGTCALRVSRPRGNSPAIDRLVKAGAIILGKANMSELMWFKGNVVSGWSAARGLTQSAYVRGGYQFNDSNTGHSNTAGSSSGSATAVAAGFVPVALGTDTGGSIAFPSCRQAIFALRPTMGIISNAGVVPLTPRFDTIGPMTKCARDVAVLLDAMVDPSTTSVPAGGYISSLSSDWGGLRIGSLDPASWLLDDETVKPVKGAKEYEIRETKAAYAKLKTILGENFHDNVDFVSTTDSSTDSRGVDHFGKILYNDFRPALNKYLEGLVDSPVRTLEELIKWNSQHADQELPEGYDRQERLTEAQNFHMSPEERQESDYYIRQKCGKEGIDKTMAQYNIDVIIGPADSLLTNIGSSIGAPVATVPLGILDFNGRAFGVIALAAPHDDAKLLHFMSAWESTMPKRPVPNLSLL</sequence>
<dbReference type="Proteomes" id="UP001595075">
    <property type="component" value="Unassembled WGS sequence"/>
</dbReference>
<keyword evidence="3" id="KW-1185">Reference proteome</keyword>
<gene>
    <name evidence="2" type="ORF">VTL71DRAFT_11261</name>
</gene>
<evidence type="ECO:0000259" key="1">
    <source>
        <dbReference type="Pfam" id="PF01425"/>
    </source>
</evidence>